<evidence type="ECO:0000313" key="8">
    <source>
        <dbReference type="Proteomes" id="UP000595823"/>
    </source>
</evidence>
<dbReference type="PANTHER" id="PTHR42770">
    <property type="entry name" value="AMINO ACID TRANSPORTER-RELATED"/>
    <property type="match status" value="1"/>
</dbReference>
<gene>
    <name evidence="7" type="ORF">HUG15_09500</name>
</gene>
<feature type="transmembrane region" description="Helical" evidence="5">
    <location>
        <begin position="149"/>
        <end position="173"/>
    </location>
</feature>
<evidence type="ECO:0000256" key="5">
    <source>
        <dbReference type="SAM" id="Phobius"/>
    </source>
</evidence>
<feature type="transmembrane region" description="Helical" evidence="5">
    <location>
        <begin position="48"/>
        <end position="67"/>
    </location>
</feature>
<evidence type="ECO:0000256" key="4">
    <source>
        <dbReference type="ARBA" id="ARBA00023136"/>
    </source>
</evidence>
<dbReference type="KEGG" id="scia:HUG15_09500"/>
<name>A0A7T6Z3J6_9BACI</name>
<keyword evidence="4 5" id="KW-0472">Membrane</keyword>
<dbReference type="GO" id="GO:0016020">
    <property type="term" value="C:membrane"/>
    <property type="evidence" value="ECO:0007669"/>
    <property type="project" value="UniProtKB-SubCell"/>
</dbReference>
<keyword evidence="2 5" id="KW-0812">Transmembrane</keyword>
<feature type="transmembrane region" description="Helical" evidence="5">
    <location>
        <begin position="122"/>
        <end position="142"/>
    </location>
</feature>
<dbReference type="PANTHER" id="PTHR42770:SF8">
    <property type="entry name" value="PUTRESCINE IMPORTER PUUP"/>
    <property type="match status" value="1"/>
</dbReference>
<feature type="transmembrane region" description="Helical" evidence="5">
    <location>
        <begin position="269"/>
        <end position="293"/>
    </location>
</feature>
<dbReference type="InterPro" id="IPR004841">
    <property type="entry name" value="AA-permease/SLC12A_dom"/>
</dbReference>
<feature type="transmembrane region" description="Helical" evidence="5">
    <location>
        <begin position="230"/>
        <end position="249"/>
    </location>
</feature>
<evidence type="ECO:0000256" key="3">
    <source>
        <dbReference type="ARBA" id="ARBA00022989"/>
    </source>
</evidence>
<feature type="transmembrane region" description="Helical" evidence="5">
    <location>
        <begin position="410"/>
        <end position="428"/>
    </location>
</feature>
<feature type="transmembrane region" description="Helical" evidence="5">
    <location>
        <begin position="386"/>
        <end position="404"/>
    </location>
</feature>
<dbReference type="GO" id="GO:0055085">
    <property type="term" value="P:transmembrane transport"/>
    <property type="evidence" value="ECO:0007669"/>
    <property type="project" value="InterPro"/>
</dbReference>
<evidence type="ECO:0000256" key="2">
    <source>
        <dbReference type="ARBA" id="ARBA00022692"/>
    </source>
</evidence>
<dbReference type="EMBL" id="CP054705">
    <property type="protein sequence ID" value="QQK75776.1"/>
    <property type="molecule type" value="Genomic_DNA"/>
</dbReference>
<evidence type="ECO:0000256" key="1">
    <source>
        <dbReference type="ARBA" id="ARBA00004141"/>
    </source>
</evidence>
<keyword evidence="3 5" id="KW-1133">Transmembrane helix</keyword>
<dbReference type="Proteomes" id="UP000595823">
    <property type="component" value="Chromosome"/>
</dbReference>
<accession>A0A7T6Z3J6</accession>
<feature type="transmembrane region" description="Helical" evidence="5">
    <location>
        <begin position="12"/>
        <end position="36"/>
    </location>
</feature>
<dbReference type="Pfam" id="PF00324">
    <property type="entry name" value="AA_permease"/>
    <property type="match status" value="1"/>
</dbReference>
<keyword evidence="8" id="KW-1185">Reference proteome</keyword>
<feature type="transmembrane region" description="Helical" evidence="5">
    <location>
        <begin position="326"/>
        <end position="346"/>
    </location>
</feature>
<reference evidence="7 8" key="1">
    <citation type="submission" date="2020-06" db="EMBL/GenBank/DDBJ databases">
        <title>Genomic analysis of Salicibibacter sp. NKC5-3.</title>
        <authorList>
            <person name="Oh Y.J."/>
        </authorList>
    </citation>
    <scope>NUCLEOTIDE SEQUENCE [LARGE SCALE GENOMIC DNA]</scope>
    <source>
        <strain evidence="7 8">NKC5-3</strain>
    </source>
</reference>
<protein>
    <submittedName>
        <fullName evidence="7">APC family permease</fullName>
    </submittedName>
</protein>
<comment type="subcellular location">
    <subcellularLocation>
        <location evidence="1">Membrane</location>
        <topology evidence="1">Multi-pass membrane protein</topology>
    </subcellularLocation>
</comment>
<dbReference type="RefSeq" id="WP_200128410.1">
    <property type="nucleotide sequence ID" value="NZ_CP054705.1"/>
</dbReference>
<dbReference type="InterPro" id="IPR050367">
    <property type="entry name" value="APC_superfamily"/>
</dbReference>
<proteinExistence type="predicted"/>
<dbReference type="AlphaFoldDB" id="A0A7T6Z3J6"/>
<feature type="transmembrane region" description="Helical" evidence="5">
    <location>
        <begin position="88"/>
        <end position="110"/>
    </location>
</feature>
<feature type="domain" description="Amino acid permease/ SLC12A" evidence="6">
    <location>
        <begin position="16"/>
        <end position="382"/>
    </location>
</feature>
<sequence>METNAGQLKRSLKLWHVVVIGIAYMSPFAVFDTFGIVSDVTNGHVPTAYLLVFAAILFTAFSYGKMVRIYPISGSVYTYTQRTINPHLGFIVGWVTFLSYLALPMINALLAQIYLSAGFPNVPAWMWTVGLMIVITVGNIIGMKIAASVNMLFVVFQILVGIIFIILTISSTIGNEPDRFMTLDPIFSSDMEVSALFAGAAILALAFIGFDAITTLSEETVNPKKTIPKAVFLVAFFGGAFFFTVTYFMQSLFPDVSQFSDIEGASPEIAAFIGGNLFLALFLAGALISVFASGMAAQASASRLLYAMGRDGTLPRRFFGYVHPRFHTPVLNIVLIGVLALSALLLDLESATALINFGAFAAFTFVNLCVIIHFTKAGEVRSVRSIINHIISPLIGIGFLIYFWASLDLFSVTVGVIWTVVGVVYLMLKTNFFKKEPPQVDFEELEG</sequence>
<feature type="transmembrane region" description="Helical" evidence="5">
    <location>
        <begin position="193"/>
        <end position="210"/>
    </location>
</feature>
<feature type="transmembrane region" description="Helical" evidence="5">
    <location>
        <begin position="352"/>
        <end position="374"/>
    </location>
</feature>
<dbReference type="PIRSF" id="PIRSF006060">
    <property type="entry name" value="AA_transporter"/>
    <property type="match status" value="1"/>
</dbReference>
<evidence type="ECO:0000259" key="6">
    <source>
        <dbReference type="Pfam" id="PF00324"/>
    </source>
</evidence>
<dbReference type="Gene3D" id="1.20.1740.10">
    <property type="entry name" value="Amino acid/polyamine transporter I"/>
    <property type="match status" value="1"/>
</dbReference>
<organism evidence="7 8">
    <name type="scientific">Salicibibacter cibarius</name>
    <dbReference type="NCBI Taxonomy" id="2743000"/>
    <lineage>
        <taxon>Bacteria</taxon>
        <taxon>Bacillati</taxon>
        <taxon>Bacillota</taxon>
        <taxon>Bacilli</taxon>
        <taxon>Bacillales</taxon>
        <taxon>Bacillaceae</taxon>
        <taxon>Salicibibacter</taxon>
    </lineage>
</organism>
<evidence type="ECO:0000313" key="7">
    <source>
        <dbReference type="EMBL" id="QQK75776.1"/>
    </source>
</evidence>